<dbReference type="InterPro" id="IPR000008">
    <property type="entry name" value="C2_dom"/>
</dbReference>
<proteinExistence type="predicted"/>
<feature type="coiled-coil region" evidence="1">
    <location>
        <begin position="340"/>
        <end position="367"/>
    </location>
</feature>
<dbReference type="GO" id="GO:0035869">
    <property type="term" value="C:ciliary transition zone"/>
    <property type="evidence" value="ECO:0007669"/>
    <property type="project" value="TreeGrafter"/>
</dbReference>
<dbReference type="Pfam" id="PF24656">
    <property type="entry name" value="CEPT76_peptidase"/>
    <property type="match status" value="1"/>
</dbReference>
<sequence length="1425" mass="166236">MNGSQEQLIELTEIRGKSPSKTKIKKNNKVEQSQCSNSICSTSDESNIISIFSTTEQSLSTKGNEIKEPSISLSDSVFTKPGPSGNKKQESGQFYRQKISEHLKKIRQKASISANLQPLKQIKSEGRDTLRSVDNVGICSDRLNVHVAAPNDARQFFIFSNQEQKEAPEDCGKSFIYYVPAERLNFIIRSTEKEYFFKPKRKLLEITTKQGHVDPPIPDDQNIFSINLNKKTRIRSIIEQRLLADDDRRWFDRNGDLYFLDAIFKTDPFLIKEIPLDCNLTLYKSPSSQEECEGVRIIKDQILNLYLSEIKFSYHPLFSCEHLFAEKLRQLCDEYSKINTTELKERLDQLRCEKEQMEDEKNASGDSEDTEVCNISKEIKKLRVSYFRELEKERRCLKSILEVWRQIKTIREQQGYSSTSVNLRILKNSVDVEADTEAYYKELDITLKEIIQEHKAKEAKDTDSDSLASSVKNDEDKLKQKLTKRFKKVMKQPGEPIISFILSDEHQITKEVPNVKEKSRRDAVASTKFYLRILCKNIEACKTPLLILTDNFILDINETYSLQLVDVPKYLTIEVIEQPKALQKKKVCELQVNIPGSNTNSFGLDNLYFEKDEIIHYKHEGLGSGLELETVAEKMKLKITNLENYELKTSGSLVYSIKWEKLYEIPKEISFVDKFMLLNGVVDKNGTVNNAKLKSLAENEDNEQVKKKFLAYAEQEEFESARLKACEELQFCDISKIEQNIRFTLLRLRDKKEIEFDGMLVPNRIKEIPFNILADYKRRKATEEKGYMSEENEYEDEYEAQRKYRKKYLKQVYTKVFQRCKNTENNLEYKSVVNEKFLIHFQFLIRNILKRAINWLKWRPTISNPLPTLSKPTAREKYQTRMVDNVHISIHILSAKNLPSRNKYTFNSEGKTENELRPFVRINYKNIWIRTTASKGSNPVWNETLNLPLESFHTDYLNPNSLNGYISIDIFDESDYDIKQKHRKRFNWLGGLEVPISSICDSEIAMQGLFKVRLPHILLGYKTEEEKFKTKSPKTTNIQSHQAYLQLEISISPDIPKLSPNMEDLPCGDLPYIKEHIMKWTNNYNYSFPSRSFSALVIDMQCKTLCATRYIQVVEPPQINQEEFDLTPEQCLRFVSLVPFTEYNHFYSNIWLSTKHLFQLLIGSTIDHAIALTCYLLALKMEAWLLLAYGIPHGKTAYVMVKEYNGQTDIPRYYVLDVVSAQKYYIDDPYCPIQKVYCLVNGENIWANIQKTDDIAVTNFNLNRKSDWQQLFTKDLLAPARLTNYMAYKVKDDTKQLEIQLERKIKKQITKLRQLNRTVWNKHISDILKQALRSLEMNCMYNKNFHETISDLHRKISAYKIYGYTINIPYTSMSDIVRRIKSLDTHLQEDDNEFGLAVYLHSFPGGILSVWIFFASIEEVNETEV</sequence>
<name>A0A653CZ19_CALMS</name>
<dbReference type="InterPro" id="IPR056290">
    <property type="entry name" value="CEPT76/DRC7_peptidase-like_dom"/>
</dbReference>
<keyword evidence="5" id="KW-1185">Reference proteome</keyword>
<dbReference type="Pfam" id="PF15625">
    <property type="entry name" value="CC2D2AN-C2"/>
    <property type="match status" value="1"/>
</dbReference>
<dbReference type="Gene3D" id="2.60.40.150">
    <property type="entry name" value="C2 domain"/>
    <property type="match status" value="1"/>
</dbReference>
<dbReference type="Pfam" id="PF00168">
    <property type="entry name" value="C2"/>
    <property type="match status" value="1"/>
</dbReference>
<feature type="compositionally biased region" description="Basic residues" evidence="2">
    <location>
        <begin position="18"/>
        <end position="27"/>
    </location>
</feature>
<evidence type="ECO:0000313" key="4">
    <source>
        <dbReference type="EMBL" id="VEN53010.1"/>
    </source>
</evidence>
<keyword evidence="1" id="KW-0175">Coiled coil</keyword>
<accession>A0A653CZ19</accession>
<dbReference type="GO" id="GO:1904491">
    <property type="term" value="P:protein localization to ciliary transition zone"/>
    <property type="evidence" value="ECO:0007669"/>
    <property type="project" value="TreeGrafter"/>
</dbReference>
<dbReference type="CDD" id="cd00030">
    <property type="entry name" value="C2"/>
    <property type="match status" value="1"/>
</dbReference>
<feature type="region of interest" description="Disordered" evidence="2">
    <location>
        <begin position="16"/>
        <end position="38"/>
    </location>
</feature>
<dbReference type="PANTHER" id="PTHR20837">
    <property type="entry name" value="CENTROSOMAL PROTEIN-RELATED"/>
    <property type="match status" value="1"/>
</dbReference>
<evidence type="ECO:0000256" key="2">
    <source>
        <dbReference type="SAM" id="MobiDB-lite"/>
    </source>
</evidence>
<evidence type="ECO:0000259" key="3">
    <source>
        <dbReference type="PROSITE" id="PS50004"/>
    </source>
</evidence>
<dbReference type="PROSITE" id="PS50004">
    <property type="entry name" value="C2"/>
    <property type="match status" value="1"/>
</dbReference>
<dbReference type="InterPro" id="IPR052434">
    <property type="entry name" value="Tectonic-like_complex_comp"/>
</dbReference>
<evidence type="ECO:0000256" key="1">
    <source>
        <dbReference type="SAM" id="Coils"/>
    </source>
</evidence>
<dbReference type="InterPro" id="IPR035892">
    <property type="entry name" value="C2_domain_sf"/>
</dbReference>
<dbReference type="SMART" id="SM00239">
    <property type="entry name" value="C2"/>
    <property type="match status" value="1"/>
</dbReference>
<dbReference type="PANTHER" id="PTHR20837:SF0">
    <property type="entry name" value="COILED-COIL AND C2 DOMAIN-CONTAINING PROTEIN 2A"/>
    <property type="match status" value="1"/>
</dbReference>
<dbReference type="Pfam" id="PF24652">
    <property type="entry name" value="CEP76_C"/>
    <property type="match status" value="1"/>
</dbReference>
<gene>
    <name evidence="4" type="ORF">CALMAC_LOCUS12961</name>
</gene>
<dbReference type="EMBL" id="CAACVG010009362">
    <property type="protein sequence ID" value="VEN53010.1"/>
    <property type="molecule type" value="Genomic_DNA"/>
</dbReference>
<dbReference type="Proteomes" id="UP000410492">
    <property type="component" value="Unassembled WGS sequence"/>
</dbReference>
<dbReference type="GO" id="GO:1905515">
    <property type="term" value="P:non-motile cilium assembly"/>
    <property type="evidence" value="ECO:0007669"/>
    <property type="project" value="TreeGrafter"/>
</dbReference>
<evidence type="ECO:0000313" key="5">
    <source>
        <dbReference type="Proteomes" id="UP000410492"/>
    </source>
</evidence>
<organism evidence="4 5">
    <name type="scientific">Callosobruchus maculatus</name>
    <name type="common">Southern cowpea weevil</name>
    <name type="synonym">Pulse bruchid</name>
    <dbReference type="NCBI Taxonomy" id="64391"/>
    <lineage>
        <taxon>Eukaryota</taxon>
        <taxon>Metazoa</taxon>
        <taxon>Ecdysozoa</taxon>
        <taxon>Arthropoda</taxon>
        <taxon>Hexapoda</taxon>
        <taxon>Insecta</taxon>
        <taxon>Pterygota</taxon>
        <taxon>Neoptera</taxon>
        <taxon>Endopterygota</taxon>
        <taxon>Coleoptera</taxon>
        <taxon>Polyphaga</taxon>
        <taxon>Cucujiformia</taxon>
        <taxon>Chrysomeloidea</taxon>
        <taxon>Chrysomelidae</taxon>
        <taxon>Bruchinae</taxon>
        <taxon>Bruchini</taxon>
        <taxon>Callosobruchus</taxon>
    </lineage>
</organism>
<feature type="domain" description="C2" evidence="3">
    <location>
        <begin position="868"/>
        <end position="1009"/>
    </location>
</feature>
<reference evidence="4 5" key="1">
    <citation type="submission" date="2019-01" db="EMBL/GenBank/DDBJ databases">
        <authorList>
            <person name="Sayadi A."/>
        </authorList>
    </citation>
    <scope>NUCLEOTIDE SEQUENCE [LARGE SCALE GENOMIC DNA]</scope>
</reference>
<dbReference type="OrthoDB" id="2162143at2759"/>
<protein>
    <recommendedName>
        <fullName evidence="3">C2 domain-containing protein</fullName>
    </recommendedName>
</protein>
<dbReference type="InterPro" id="IPR056288">
    <property type="entry name" value="CEP76_C"/>
</dbReference>
<dbReference type="InterPro" id="IPR028928">
    <property type="entry name" value="CC2D2AN-C2"/>
</dbReference>
<dbReference type="SUPFAM" id="SSF49562">
    <property type="entry name" value="C2 domain (Calcium/lipid-binding domain, CaLB)"/>
    <property type="match status" value="1"/>
</dbReference>